<sequence>MKKTASSLDVIPSEIIKASFSEIGTSIQSLINSSLSAGVVPKCFKHAVVQPLLKKQGLEENCLDNYRPVSKLSFLSKLLEKVVYSQLISFLNVAKLTEPLQSGFSAHHSTESALLKVFNDILLAVDSGKNSVLLLLDLTAAFDTVDHDILLCRLENLFGIGGIALQWFNSYLRDRSFSVELGKFSSSVAPIICGVPQGSILGPLLFNLYMRPLGDIIRRHNVSFHLYADDTQLYIPLKAGDTIQPLLACLGDIKKWLSNSFLRLNENKTEVIVFGPPKLRSGLINELGKHFPSVSSQVRNLGVILDSELCLTKQINTVVKNSFYQLRIISTLKSFLTFNDLEKVIHAFITSRLDYCNSLYLGLPQSSIARLQMVHNAAARLLTGAKKTDHITPVLASLHWLPVYFRIQFKILLFVYKALNGQAPSYLSDHLIPVSSSRSLRSSDRALLVVPRSRLKTKGDRAFSIAAHRLWNQLPLDIRLAPSITTFKMKLKTYLYSQAF</sequence>
<reference evidence="2" key="1">
    <citation type="submission" date="2025-08" db="UniProtKB">
        <authorList>
            <consortium name="Ensembl"/>
        </authorList>
    </citation>
    <scope>IDENTIFICATION</scope>
</reference>
<evidence type="ECO:0000313" key="2">
    <source>
        <dbReference type="Ensembl" id="ENSCCRP00015034821.1"/>
    </source>
</evidence>
<dbReference type="Ensembl" id="ENSCCRT00015036041.1">
    <property type="protein sequence ID" value="ENSCCRP00015034821.1"/>
    <property type="gene ID" value="ENSCCRG00015014536.1"/>
</dbReference>
<name>A0A8C1YW49_CYPCA</name>
<proteinExistence type="predicted"/>
<evidence type="ECO:0000313" key="3">
    <source>
        <dbReference type="Proteomes" id="UP000694700"/>
    </source>
</evidence>
<dbReference type="SUPFAM" id="SSF56672">
    <property type="entry name" value="DNA/RNA polymerases"/>
    <property type="match status" value="1"/>
</dbReference>
<dbReference type="PANTHER" id="PTHR33332">
    <property type="entry name" value="REVERSE TRANSCRIPTASE DOMAIN-CONTAINING PROTEIN"/>
    <property type="match status" value="1"/>
</dbReference>
<dbReference type="Pfam" id="PF00078">
    <property type="entry name" value="RVT_1"/>
    <property type="match status" value="1"/>
</dbReference>
<accession>A0A8C1YW49</accession>
<dbReference type="Proteomes" id="UP000694700">
    <property type="component" value="Unplaced"/>
</dbReference>
<dbReference type="InterPro" id="IPR000477">
    <property type="entry name" value="RT_dom"/>
</dbReference>
<dbReference type="PROSITE" id="PS50878">
    <property type="entry name" value="RT_POL"/>
    <property type="match status" value="1"/>
</dbReference>
<dbReference type="InterPro" id="IPR043502">
    <property type="entry name" value="DNA/RNA_pol_sf"/>
</dbReference>
<protein>
    <recommendedName>
        <fullName evidence="1">Reverse transcriptase domain-containing protein</fullName>
    </recommendedName>
</protein>
<feature type="domain" description="Reverse transcriptase" evidence="1">
    <location>
        <begin position="33"/>
        <end position="305"/>
    </location>
</feature>
<evidence type="ECO:0000259" key="1">
    <source>
        <dbReference type="PROSITE" id="PS50878"/>
    </source>
</evidence>
<dbReference type="CDD" id="cd01650">
    <property type="entry name" value="RT_nLTR_like"/>
    <property type="match status" value="1"/>
</dbReference>
<dbReference type="AlphaFoldDB" id="A0A8C1YW49"/>
<organism evidence="2 3">
    <name type="scientific">Cyprinus carpio</name>
    <name type="common">Common carp</name>
    <dbReference type="NCBI Taxonomy" id="7962"/>
    <lineage>
        <taxon>Eukaryota</taxon>
        <taxon>Metazoa</taxon>
        <taxon>Chordata</taxon>
        <taxon>Craniata</taxon>
        <taxon>Vertebrata</taxon>
        <taxon>Euteleostomi</taxon>
        <taxon>Actinopterygii</taxon>
        <taxon>Neopterygii</taxon>
        <taxon>Teleostei</taxon>
        <taxon>Ostariophysi</taxon>
        <taxon>Cypriniformes</taxon>
        <taxon>Cyprinidae</taxon>
        <taxon>Cyprininae</taxon>
        <taxon>Cyprinus</taxon>
    </lineage>
</organism>